<dbReference type="Proteomes" id="UP001590951">
    <property type="component" value="Unassembled WGS sequence"/>
</dbReference>
<protein>
    <submittedName>
        <fullName evidence="1">Uncharacterized protein</fullName>
    </submittedName>
</protein>
<proteinExistence type="predicted"/>
<dbReference type="EMBL" id="JBHFEH010000001">
    <property type="protein sequence ID" value="KAL2058929.1"/>
    <property type="molecule type" value="Genomic_DNA"/>
</dbReference>
<evidence type="ECO:0000313" key="2">
    <source>
        <dbReference type="Proteomes" id="UP001590951"/>
    </source>
</evidence>
<keyword evidence="2" id="KW-1185">Reference proteome</keyword>
<reference evidence="1 2" key="1">
    <citation type="submission" date="2024-09" db="EMBL/GenBank/DDBJ databases">
        <title>Rethinking Asexuality: The Enigmatic Case of Functional Sexual Genes in Lepraria (Stereocaulaceae).</title>
        <authorList>
            <person name="Doellman M."/>
            <person name="Sun Y."/>
            <person name="Barcenas-Pena A."/>
            <person name="Lumbsch H.T."/>
            <person name="Grewe F."/>
        </authorList>
    </citation>
    <scope>NUCLEOTIDE SEQUENCE [LARGE SCALE GENOMIC DNA]</scope>
    <source>
        <strain evidence="1 2">Grewe 0041</strain>
    </source>
</reference>
<name>A0ABR4BMA3_9LECA</name>
<comment type="caution">
    <text evidence="1">The sequence shown here is derived from an EMBL/GenBank/DDBJ whole genome shotgun (WGS) entry which is preliminary data.</text>
</comment>
<organism evidence="1 2">
    <name type="scientific">Lepraria finkii</name>
    <dbReference type="NCBI Taxonomy" id="1340010"/>
    <lineage>
        <taxon>Eukaryota</taxon>
        <taxon>Fungi</taxon>
        <taxon>Dikarya</taxon>
        <taxon>Ascomycota</taxon>
        <taxon>Pezizomycotina</taxon>
        <taxon>Lecanoromycetes</taxon>
        <taxon>OSLEUM clade</taxon>
        <taxon>Lecanoromycetidae</taxon>
        <taxon>Lecanorales</taxon>
        <taxon>Lecanorineae</taxon>
        <taxon>Stereocaulaceae</taxon>
        <taxon>Lepraria</taxon>
    </lineage>
</organism>
<accession>A0ABR4BMA3</accession>
<gene>
    <name evidence="1" type="ORF">ABVK25_000221</name>
</gene>
<evidence type="ECO:0000313" key="1">
    <source>
        <dbReference type="EMBL" id="KAL2058929.1"/>
    </source>
</evidence>
<sequence length="156" mass="16885">MAALAQVIFSLGIGRSAAPAMKYMEPYGYITPTRLIGRHDPDKASNGTGLCNNPCYGSGVNPPEMLCATNERTRSYFGNYTFLTLVLDGEERVFDACVGPQMGKLSLAEYVDTAIEKGTENELYVQLKTPSPCTIGVIESRSALQVSRPEHLPSSS</sequence>